<dbReference type="PROSITE" id="PS51367">
    <property type="entry name" value="THAUMATIN_2"/>
    <property type="match status" value="1"/>
</dbReference>
<dbReference type="EMBL" id="JBAMMX010000013">
    <property type="protein sequence ID" value="KAK6928696.1"/>
    <property type="molecule type" value="Genomic_DNA"/>
</dbReference>
<dbReference type="SMART" id="SM00205">
    <property type="entry name" value="THN"/>
    <property type="match status" value="1"/>
</dbReference>
<accession>A0AAN8Z8C2</accession>
<dbReference type="InterPro" id="IPR037176">
    <property type="entry name" value="Osmotin/thaumatin-like_sf"/>
</dbReference>
<reference evidence="1 2" key="1">
    <citation type="submission" date="2023-12" db="EMBL/GenBank/DDBJ databases">
        <title>A high-quality genome assembly for Dillenia turbinata (Dilleniales).</title>
        <authorList>
            <person name="Chanderbali A."/>
        </authorList>
    </citation>
    <scope>NUCLEOTIDE SEQUENCE [LARGE SCALE GENOMIC DNA]</scope>
    <source>
        <strain evidence="1">LSX21</strain>
        <tissue evidence="1">Leaf</tissue>
    </source>
</reference>
<dbReference type="PANTHER" id="PTHR31048">
    <property type="entry name" value="OS03G0233200 PROTEIN"/>
    <property type="match status" value="1"/>
</dbReference>
<dbReference type="Proteomes" id="UP001370490">
    <property type="component" value="Unassembled WGS sequence"/>
</dbReference>
<proteinExistence type="predicted"/>
<keyword evidence="2" id="KW-1185">Reference proteome</keyword>
<dbReference type="FunFam" id="2.60.110.10:FF:000004">
    <property type="entry name" value="THAUMATIN-LIKE PROTEIN 1"/>
    <property type="match status" value="1"/>
</dbReference>
<evidence type="ECO:0000313" key="2">
    <source>
        <dbReference type="Proteomes" id="UP001370490"/>
    </source>
</evidence>
<dbReference type="Pfam" id="PF00314">
    <property type="entry name" value="Thaumatin"/>
    <property type="match status" value="1"/>
</dbReference>
<dbReference type="SUPFAM" id="SSF49870">
    <property type="entry name" value="Osmotin, thaumatin-like protein"/>
    <property type="match status" value="1"/>
</dbReference>
<organism evidence="1 2">
    <name type="scientific">Dillenia turbinata</name>
    <dbReference type="NCBI Taxonomy" id="194707"/>
    <lineage>
        <taxon>Eukaryota</taxon>
        <taxon>Viridiplantae</taxon>
        <taxon>Streptophyta</taxon>
        <taxon>Embryophyta</taxon>
        <taxon>Tracheophyta</taxon>
        <taxon>Spermatophyta</taxon>
        <taxon>Magnoliopsida</taxon>
        <taxon>eudicotyledons</taxon>
        <taxon>Gunneridae</taxon>
        <taxon>Pentapetalae</taxon>
        <taxon>Dilleniales</taxon>
        <taxon>Dilleniaceae</taxon>
        <taxon>Dillenia</taxon>
    </lineage>
</organism>
<name>A0AAN8Z8C2_9MAGN</name>
<gene>
    <name evidence="1" type="ORF">RJ641_004901</name>
</gene>
<sequence length="251" mass="27084">MARDPTRIWKTYSNEGWAPVEARRSDKTFMHQKGGLAAFGAGEAALLTTMARGNVSLVTVALNCAGAGGAPPATLAEFTLNSPVDFYDVSLVDGYNMKMSIVPYGGSGKCAAVWCVTGVNQKCPTQLRVKSDEGQVVACRSACMAFNKPKYCCTGAYNNPKTCKPTYYATLFKASCPKAYSYAYDDSTSTFTCKNAHYLISSYEDVQQRYLLGSATGSCPGTTMLVPLRSDELPPHSASSLAMRDFLLIIR</sequence>
<dbReference type="Gene3D" id="2.60.110.10">
    <property type="entry name" value="Thaumatin"/>
    <property type="match status" value="1"/>
</dbReference>
<evidence type="ECO:0000313" key="1">
    <source>
        <dbReference type="EMBL" id="KAK6928696.1"/>
    </source>
</evidence>
<dbReference type="InterPro" id="IPR001938">
    <property type="entry name" value="Thaumatin"/>
</dbReference>
<dbReference type="AlphaFoldDB" id="A0AAN8Z8C2"/>
<comment type="caution">
    <text evidence="1">The sequence shown here is derived from an EMBL/GenBank/DDBJ whole genome shotgun (WGS) entry which is preliminary data.</text>
</comment>
<protein>
    <submittedName>
        <fullName evidence="1">Thaumatin family</fullName>
    </submittedName>
</protein>